<dbReference type="EMBL" id="SJPU01000001">
    <property type="protein sequence ID" value="TWU19597.1"/>
    <property type="molecule type" value="Genomic_DNA"/>
</dbReference>
<proteinExistence type="predicted"/>
<keyword evidence="1" id="KW-1133">Transmembrane helix</keyword>
<evidence type="ECO:0000256" key="1">
    <source>
        <dbReference type="SAM" id="Phobius"/>
    </source>
</evidence>
<dbReference type="RefSeq" id="WP_146406375.1">
    <property type="nucleotide sequence ID" value="NZ_SJPU01000001.1"/>
</dbReference>
<organism evidence="2 3">
    <name type="scientific">Allorhodopirellula heiligendammensis</name>
    <dbReference type="NCBI Taxonomy" id="2714739"/>
    <lineage>
        <taxon>Bacteria</taxon>
        <taxon>Pseudomonadati</taxon>
        <taxon>Planctomycetota</taxon>
        <taxon>Planctomycetia</taxon>
        <taxon>Pirellulales</taxon>
        <taxon>Pirellulaceae</taxon>
        <taxon>Allorhodopirellula</taxon>
    </lineage>
</organism>
<dbReference type="Proteomes" id="UP000319908">
    <property type="component" value="Unassembled WGS sequence"/>
</dbReference>
<accession>A0A5C6C6E0</accession>
<gene>
    <name evidence="2" type="ORF">Poly21_17720</name>
</gene>
<comment type="caution">
    <text evidence="2">The sequence shown here is derived from an EMBL/GenBank/DDBJ whole genome shotgun (WGS) entry which is preliminary data.</text>
</comment>
<name>A0A5C6C6E0_9BACT</name>
<feature type="transmembrane region" description="Helical" evidence="1">
    <location>
        <begin position="290"/>
        <end position="308"/>
    </location>
</feature>
<dbReference type="OrthoDB" id="3182597at2"/>
<evidence type="ECO:0000313" key="2">
    <source>
        <dbReference type="EMBL" id="TWU19597.1"/>
    </source>
</evidence>
<reference evidence="2 3" key="1">
    <citation type="journal article" date="2020" name="Antonie Van Leeuwenhoek">
        <title>Rhodopirellula heiligendammensis sp. nov., Rhodopirellula pilleata sp. nov., and Rhodopirellula solitaria sp. nov. isolated from natural or artificial marine surfaces in Northern Germany and California, USA, and emended description of the genus Rhodopirellula.</title>
        <authorList>
            <person name="Kallscheuer N."/>
            <person name="Wiegand S."/>
            <person name="Jogler M."/>
            <person name="Boedeker C."/>
            <person name="Peeters S.H."/>
            <person name="Rast P."/>
            <person name="Heuer A."/>
            <person name="Jetten M.S.M."/>
            <person name="Rohde M."/>
            <person name="Jogler C."/>
        </authorList>
    </citation>
    <scope>NUCLEOTIDE SEQUENCE [LARGE SCALE GENOMIC DNA]</scope>
    <source>
        <strain evidence="2 3">Poly21</strain>
    </source>
</reference>
<keyword evidence="1" id="KW-0812">Transmembrane</keyword>
<protein>
    <submittedName>
        <fullName evidence="2">Uncharacterized protein</fullName>
    </submittedName>
</protein>
<sequence length="312" mass="34131">MAADSSQLTGEQEIACQSCGAVLHVSANVRSTTCPYCASPSIIHRPPGVNRPEPTFLVAFTVNHDHASAAVRKWISRSSIFARSDFKRAVPKLTHGVYLPAYLYGAVTQTEYSARIGENYTETETYTTTDSNGRTVTRTRTVTKTEYRSLQGRHQCYVVDVLVTASSGVSNAALEAIEPYDLRSLRAYADSFISGWLAEEPSRSKQECLQFAHNETLALVNRKLSEFMPGDSSSITQSNTNVSNEVIDLVLLPVWSYALRYADDRPPIQILVNGQTGRVGGTVPVSTTKIALTVLAVVIVCLLLFALISMTQ</sequence>
<dbReference type="PANTHER" id="PTHR37826">
    <property type="entry name" value="FLOTILLIN BAND_7_5 DOMAIN PROTEIN"/>
    <property type="match status" value="1"/>
</dbReference>
<evidence type="ECO:0000313" key="3">
    <source>
        <dbReference type="Proteomes" id="UP000319908"/>
    </source>
</evidence>
<keyword evidence="1" id="KW-0472">Membrane</keyword>
<keyword evidence="3" id="KW-1185">Reference proteome</keyword>
<dbReference type="PANTHER" id="PTHR37826:SF3">
    <property type="entry name" value="J DOMAIN-CONTAINING PROTEIN"/>
    <property type="match status" value="1"/>
</dbReference>
<dbReference type="AlphaFoldDB" id="A0A5C6C6E0"/>